<dbReference type="PANTHER" id="PTHR42756">
    <property type="entry name" value="TRANSCRIPTIONAL REGULATOR, MARR"/>
    <property type="match status" value="1"/>
</dbReference>
<sequence length="156" mass="16479">MATTPTQAHALAQALGPLRRALLRAAQEAGDLPNLPEAQIELLRLLVETGPISSARLAARLGLARPTVSNLLKTMTTADLIDRTAAAEDLRSTLVSASNTARGLLARYDDVSSRVIAEALAQLDATAREQLRQATPSLRALTEIIGRSPGTHATGR</sequence>
<protein>
    <submittedName>
        <fullName evidence="5">MarR family transcriptional regulator</fullName>
    </submittedName>
</protein>
<dbReference type="RefSeq" id="WP_281534195.1">
    <property type="nucleotide sequence ID" value="NZ_CP075584.1"/>
</dbReference>
<dbReference type="SUPFAM" id="SSF46785">
    <property type="entry name" value="Winged helix' DNA-binding domain"/>
    <property type="match status" value="1"/>
</dbReference>
<organism evidence="5 6">
    <name type="scientific">Cryobacterium breve</name>
    <dbReference type="NCBI Taxonomy" id="1259258"/>
    <lineage>
        <taxon>Bacteria</taxon>
        <taxon>Bacillati</taxon>
        <taxon>Actinomycetota</taxon>
        <taxon>Actinomycetes</taxon>
        <taxon>Micrococcales</taxon>
        <taxon>Microbacteriaceae</taxon>
        <taxon>Cryobacterium</taxon>
    </lineage>
</organism>
<keyword evidence="6" id="KW-1185">Reference proteome</keyword>
<evidence type="ECO:0000259" key="4">
    <source>
        <dbReference type="PROSITE" id="PS50995"/>
    </source>
</evidence>
<keyword evidence="3" id="KW-0804">Transcription</keyword>
<dbReference type="Pfam" id="PF01047">
    <property type="entry name" value="MarR"/>
    <property type="match status" value="1"/>
</dbReference>
<keyword evidence="1" id="KW-0805">Transcription regulation</keyword>
<evidence type="ECO:0000256" key="3">
    <source>
        <dbReference type="ARBA" id="ARBA00023163"/>
    </source>
</evidence>
<keyword evidence="2" id="KW-0238">DNA-binding</keyword>
<dbReference type="Gene3D" id="1.10.10.10">
    <property type="entry name" value="Winged helix-like DNA-binding domain superfamily/Winged helix DNA-binding domain"/>
    <property type="match status" value="1"/>
</dbReference>
<dbReference type="InterPro" id="IPR036388">
    <property type="entry name" value="WH-like_DNA-bd_sf"/>
</dbReference>
<gene>
    <name evidence="5" type="ORF">KIV56_15010</name>
</gene>
<evidence type="ECO:0000256" key="2">
    <source>
        <dbReference type="ARBA" id="ARBA00023125"/>
    </source>
</evidence>
<dbReference type="InterPro" id="IPR000835">
    <property type="entry name" value="HTH_MarR-typ"/>
</dbReference>
<dbReference type="InterPro" id="IPR036390">
    <property type="entry name" value="WH_DNA-bd_sf"/>
</dbReference>
<evidence type="ECO:0000256" key="1">
    <source>
        <dbReference type="ARBA" id="ARBA00023015"/>
    </source>
</evidence>
<evidence type="ECO:0000313" key="5">
    <source>
        <dbReference type="EMBL" id="WBM79600.1"/>
    </source>
</evidence>
<evidence type="ECO:0000313" key="6">
    <source>
        <dbReference type="Proteomes" id="UP001212421"/>
    </source>
</evidence>
<dbReference type="SMART" id="SM00347">
    <property type="entry name" value="HTH_MARR"/>
    <property type="match status" value="1"/>
</dbReference>
<name>A0ABY7NBE9_9MICO</name>
<feature type="domain" description="HTH marR-type" evidence="4">
    <location>
        <begin position="8"/>
        <end position="140"/>
    </location>
</feature>
<dbReference type="EMBL" id="CP075584">
    <property type="protein sequence ID" value="WBM79600.1"/>
    <property type="molecule type" value="Genomic_DNA"/>
</dbReference>
<dbReference type="PANTHER" id="PTHR42756:SF1">
    <property type="entry name" value="TRANSCRIPTIONAL REPRESSOR OF EMRAB OPERON"/>
    <property type="match status" value="1"/>
</dbReference>
<dbReference type="PROSITE" id="PS50995">
    <property type="entry name" value="HTH_MARR_2"/>
    <property type="match status" value="1"/>
</dbReference>
<dbReference type="Proteomes" id="UP001212421">
    <property type="component" value="Chromosome"/>
</dbReference>
<accession>A0ABY7NBE9</accession>
<reference evidence="5 6" key="1">
    <citation type="submission" date="2021-05" db="EMBL/GenBank/DDBJ databases">
        <authorList>
            <person name="Kumar R."/>
            <person name="Kumar A."/>
            <person name="Mukhia S."/>
        </authorList>
    </citation>
    <scope>NUCLEOTIDE SEQUENCE [LARGE SCALE GENOMIC DNA]</scope>
    <source>
        <strain evidence="5 6">ERMR7:08</strain>
    </source>
</reference>
<proteinExistence type="predicted"/>